<keyword evidence="6" id="KW-1185">Reference proteome</keyword>
<dbReference type="EMBL" id="JAQQXT010000006">
    <property type="protein sequence ID" value="MDC8772247.1"/>
    <property type="molecule type" value="Genomic_DNA"/>
</dbReference>
<proteinExistence type="predicted"/>
<dbReference type="Proteomes" id="UP001221189">
    <property type="component" value="Unassembled WGS sequence"/>
</dbReference>
<dbReference type="PANTHER" id="PTHR43158:SF2">
    <property type="entry name" value="SKFA PEPTIDE EXPORT ATP-BINDING PROTEIN SKFE"/>
    <property type="match status" value="1"/>
</dbReference>
<dbReference type="InterPro" id="IPR003439">
    <property type="entry name" value="ABC_transporter-like_ATP-bd"/>
</dbReference>
<sequence>MPNIPAFLRTEALSYAYSNSARRVVDLWSQTFEPGLVWLRGPNGSGKSTRLKLLAGMLQPQYGSARLAGVDLLRQPLQYRRMVSFVGAEPPPFEHLSPAERFAFLSGLYPDADRASWQAHIEGFGLQPFLNQPLRTLSTGTQHKAALAAALALHTPLLLLDEPLNALDAVSLAHLRGVLGEAANSGAERLLLVVSHEDLGLTPNACIEL</sequence>
<evidence type="ECO:0000313" key="6">
    <source>
        <dbReference type="Proteomes" id="UP001221189"/>
    </source>
</evidence>
<dbReference type="Pfam" id="PF00005">
    <property type="entry name" value="ABC_tran"/>
    <property type="match status" value="1"/>
</dbReference>
<dbReference type="SUPFAM" id="SSF52540">
    <property type="entry name" value="P-loop containing nucleoside triphosphate hydrolases"/>
    <property type="match status" value="1"/>
</dbReference>
<name>A0ABT5KFT4_9BURK</name>
<evidence type="ECO:0000256" key="2">
    <source>
        <dbReference type="ARBA" id="ARBA00022741"/>
    </source>
</evidence>
<keyword evidence="3 5" id="KW-0067">ATP-binding</keyword>
<dbReference type="GO" id="GO:0005524">
    <property type="term" value="F:ATP binding"/>
    <property type="evidence" value="ECO:0007669"/>
    <property type="project" value="UniProtKB-KW"/>
</dbReference>
<protein>
    <submittedName>
        <fullName evidence="5">ATP-binding cassette domain-containing protein</fullName>
    </submittedName>
</protein>
<keyword evidence="1" id="KW-0472">Membrane</keyword>
<evidence type="ECO:0000313" key="5">
    <source>
        <dbReference type="EMBL" id="MDC8772247.1"/>
    </source>
</evidence>
<comment type="caution">
    <text evidence="5">The sequence shown here is derived from an EMBL/GenBank/DDBJ whole genome shotgun (WGS) entry which is preliminary data.</text>
</comment>
<dbReference type="InterPro" id="IPR003593">
    <property type="entry name" value="AAA+_ATPase"/>
</dbReference>
<evidence type="ECO:0000256" key="1">
    <source>
        <dbReference type="ARBA" id="ARBA00022475"/>
    </source>
</evidence>
<dbReference type="PROSITE" id="PS50893">
    <property type="entry name" value="ABC_TRANSPORTER_2"/>
    <property type="match status" value="1"/>
</dbReference>
<keyword evidence="2" id="KW-0547">Nucleotide-binding</keyword>
<evidence type="ECO:0000256" key="3">
    <source>
        <dbReference type="ARBA" id="ARBA00022840"/>
    </source>
</evidence>
<accession>A0ABT5KFT4</accession>
<organism evidence="5 6">
    <name type="scientific">Roseateles albus</name>
    <dbReference type="NCBI Taxonomy" id="2987525"/>
    <lineage>
        <taxon>Bacteria</taxon>
        <taxon>Pseudomonadati</taxon>
        <taxon>Pseudomonadota</taxon>
        <taxon>Betaproteobacteria</taxon>
        <taxon>Burkholderiales</taxon>
        <taxon>Sphaerotilaceae</taxon>
        <taxon>Roseateles</taxon>
    </lineage>
</organism>
<gene>
    <name evidence="5" type="ORF">PRZ03_11750</name>
</gene>
<dbReference type="PANTHER" id="PTHR43158">
    <property type="entry name" value="SKFA PEPTIDE EXPORT ATP-BINDING PROTEIN SKFE"/>
    <property type="match status" value="1"/>
</dbReference>
<dbReference type="RefSeq" id="WP_273600456.1">
    <property type="nucleotide sequence ID" value="NZ_JAQQXT010000006.1"/>
</dbReference>
<feature type="domain" description="ABC transporter" evidence="4">
    <location>
        <begin position="8"/>
        <end position="209"/>
    </location>
</feature>
<reference evidence="5 6" key="1">
    <citation type="submission" date="2022-10" db="EMBL/GenBank/DDBJ databases">
        <title>Paucibacter sp. hw1 Genome sequencing.</title>
        <authorList>
            <person name="Park S."/>
        </authorList>
    </citation>
    <scope>NUCLEOTIDE SEQUENCE [LARGE SCALE GENOMIC DNA]</scope>
    <source>
        <strain evidence="6">hw1</strain>
    </source>
</reference>
<dbReference type="InterPro" id="IPR027417">
    <property type="entry name" value="P-loop_NTPase"/>
</dbReference>
<evidence type="ECO:0000259" key="4">
    <source>
        <dbReference type="PROSITE" id="PS50893"/>
    </source>
</evidence>
<dbReference type="Gene3D" id="3.40.50.300">
    <property type="entry name" value="P-loop containing nucleotide triphosphate hydrolases"/>
    <property type="match status" value="1"/>
</dbReference>
<dbReference type="SMART" id="SM00382">
    <property type="entry name" value="AAA"/>
    <property type="match status" value="1"/>
</dbReference>
<keyword evidence="1" id="KW-1003">Cell membrane</keyword>